<keyword evidence="3" id="KW-0645">Protease</keyword>
<evidence type="ECO:0000256" key="4">
    <source>
        <dbReference type="ARBA" id="ARBA00022801"/>
    </source>
</evidence>
<dbReference type="Gene3D" id="3.40.50.10740">
    <property type="entry name" value="Class I glutamine amidotransferase-like"/>
    <property type="match status" value="1"/>
</dbReference>
<dbReference type="GO" id="GO:0004180">
    <property type="term" value="F:carboxypeptidase activity"/>
    <property type="evidence" value="ECO:0007669"/>
    <property type="project" value="UniProtKB-KW"/>
</dbReference>
<reference evidence="9 10" key="1">
    <citation type="submission" date="2020-12" db="EMBL/GenBank/DDBJ databases">
        <title>FDA dAtabase for Regulatory Grade micrObial Sequences (FDA-ARGOS): Supporting development and validation of Infectious Disease Dx tests.</title>
        <authorList>
            <person name="Sproer C."/>
            <person name="Gronow S."/>
            <person name="Severitt S."/>
            <person name="Schroder I."/>
            <person name="Tallon L."/>
            <person name="Sadzewicz L."/>
            <person name="Zhao X."/>
            <person name="Boylan J."/>
            <person name="Ott S."/>
            <person name="Bowen H."/>
            <person name="Vavikolanu K."/>
            <person name="Mehta A."/>
            <person name="Aluvathingal J."/>
            <person name="Nadendla S."/>
            <person name="Lowell S."/>
            <person name="Myers T."/>
            <person name="Yan Y."/>
            <person name="Sichtig H."/>
        </authorList>
    </citation>
    <scope>NUCLEOTIDE SEQUENCE [LARGE SCALE GENOMIC DNA]</scope>
    <source>
        <strain evidence="9 10">FDAARGOS_909</strain>
    </source>
</reference>
<comment type="similarity">
    <text evidence="1">Belongs to the peptidase S66 family.</text>
</comment>
<evidence type="ECO:0000313" key="9">
    <source>
        <dbReference type="EMBL" id="QPS08403.1"/>
    </source>
</evidence>
<dbReference type="PANTHER" id="PTHR30237:SF2">
    <property type="entry name" value="MUREIN TETRAPEPTIDE CARBOXYPEPTIDASE"/>
    <property type="match status" value="1"/>
</dbReference>
<keyword evidence="4" id="KW-0378">Hydrolase</keyword>
<name>A0A7T2S3T4_DELAC</name>
<dbReference type="InterPro" id="IPR027478">
    <property type="entry name" value="LdcA_N"/>
</dbReference>
<feature type="domain" description="LD-carboxypeptidase N-terminal" evidence="7">
    <location>
        <begin position="111"/>
        <end position="230"/>
    </location>
</feature>
<feature type="compositionally biased region" description="Basic and acidic residues" evidence="6">
    <location>
        <begin position="57"/>
        <end position="70"/>
    </location>
</feature>
<evidence type="ECO:0000259" key="7">
    <source>
        <dbReference type="Pfam" id="PF02016"/>
    </source>
</evidence>
<feature type="compositionally biased region" description="Basic and acidic residues" evidence="6">
    <location>
        <begin position="83"/>
        <end position="94"/>
    </location>
</feature>
<dbReference type="InterPro" id="IPR003507">
    <property type="entry name" value="S66_fam"/>
</dbReference>
<feature type="domain" description="LD-carboxypeptidase C-terminal" evidence="8">
    <location>
        <begin position="292"/>
        <end position="406"/>
    </location>
</feature>
<evidence type="ECO:0000259" key="8">
    <source>
        <dbReference type="Pfam" id="PF17676"/>
    </source>
</evidence>
<accession>A0A7T2S3T4</accession>
<feature type="compositionally biased region" description="Low complexity" evidence="6">
    <location>
        <begin position="72"/>
        <end position="81"/>
    </location>
</feature>
<proteinExistence type="inferred from homology"/>
<protein>
    <submittedName>
        <fullName evidence="9">LD-carboxypeptidase</fullName>
    </submittedName>
</protein>
<dbReference type="PANTHER" id="PTHR30237">
    <property type="entry name" value="MURAMOYLTETRAPEPTIDE CARBOXYPEPTIDASE"/>
    <property type="match status" value="1"/>
</dbReference>
<keyword evidence="2 9" id="KW-0121">Carboxypeptidase</keyword>
<dbReference type="SUPFAM" id="SSF52317">
    <property type="entry name" value="Class I glutamine amidotransferase-like"/>
    <property type="match status" value="1"/>
</dbReference>
<evidence type="ECO:0000256" key="6">
    <source>
        <dbReference type="SAM" id="MobiDB-lite"/>
    </source>
</evidence>
<dbReference type="AlphaFoldDB" id="A0A7T2S3T4"/>
<dbReference type="Gene3D" id="3.50.30.60">
    <property type="entry name" value="LD-carboxypeptidase A C-terminal domain-like"/>
    <property type="match status" value="1"/>
</dbReference>
<dbReference type="InterPro" id="IPR027461">
    <property type="entry name" value="Carboxypeptidase_A_C_sf"/>
</dbReference>
<evidence type="ECO:0000256" key="1">
    <source>
        <dbReference type="ARBA" id="ARBA00010233"/>
    </source>
</evidence>
<dbReference type="InterPro" id="IPR029062">
    <property type="entry name" value="Class_I_gatase-like"/>
</dbReference>
<organism evidence="9 10">
    <name type="scientific">Delftia acidovorans</name>
    <name type="common">Pseudomonas acidovorans</name>
    <name type="synonym">Comamonas acidovorans</name>
    <dbReference type="NCBI Taxonomy" id="80866"/>
    <lineage>
        <taxon>Bacteria</taxon>
        <taxon>Pseudomonadati</taxon>
        <taxon>Pseudomonadota</taxon>
        <taxon>Betaproteobacteria</taxon>
        <taxon>Burkholderiales</taxon>
        <taxon>Comamonadaceae</taxon>
        <taxon>Delftia</taxon>
    </lineage>
</organism>
<evidence type="ECO:0000313" key="10">
    <source>
        <dbReference type="Proteomes" id="UP000594778"/>
    </source>
</evidence>
<evidence type="ECO:0000256" key="2">
    <source>
        <dbReference type="ARBA" id="ARBA00022645"/>
    </source>
</evidence>
<gene>
    <name evidence="9" type="ORF">I6G66_29855</name>
</gene>
<dbReference type="Pfam" id="PF02016">
    <property type="entry name" value="Peptidase_S66"/>
    <property type="match status" value="1"/>
</dbReference>
<dbReference type="GO" id="GO:0008236">
    <property type="term" value="F:serine-type peptidase activity"/>
    <property type="evidence" value="ECO:0007669"/>
    <property type="project" value="UniProtKB-KW"/>
</dbReference>
<sequence length="421" mass="44710">MEHAGQGRHGTHLATSRSSRSSGTSGTPRKKAAAAAPAPVDHAHEHVHSADGTCCAHGHEHPHGHDHAQEPSHAAAHGHGAAHSHDHEHGHVHAADGSCCGHAHDQGPRHIYIYSPAGAVRDKAGFKRGVRRLEAMGHQVEIDADALSSHQRFAGDDATRLAAIERAAASGADLALPTRGGYGLTRILPGIKYKAVAKAIAGGTRFVGLSDFTALSLALLARTGATTWAGPLLVHDFGRPDDEGGVDDIMLDCFNDLLSGQGEGAGWQMPKIGLREDGKPAVKDFYISGGATLWGGNLAVLVSLLGTPYFPQIQGGILFLEDVGEHPYRVERMLTQLLHAGVLARQKAIVFGQFSEFKLSSHDKGFKLQTVIDWLRSQVKCPVLQGLPYGHVPTKVMLPVGAPVSLSVEGRDALIYWGHVH</sequence>
<dbReference type="Proteomes" id="UP000594778">
    <property type="component" value="Chromosome"/>
</dbReference>
<dbReference type="CDD" id="cd07025">
    <property type="entry name" value="Peptidase_S66"/>
    <property type="match status" value="1"/>
</dbReference>
<evidence type="ECO:0000256" key="5">
    <source>
        <dbReference type="ARBA" id="ARBA00022825"/>
    </source>
</evidence>
<dbReference type="InterPro" id="IPR040449">
    <property type="entry name" value="Peptidase_S66_N"/>
</dbReference>
<keyword evidence="5" id="KW-0720">Serine protease</keyword>
<dbReference type="Pfam" id="PF17676">
    <property type="entry name" value="Peptidase_S66C"/>
    <property type="match status" value="1"/>
</dbReference>
<dbReference type="GO" id="GO:0006508">
    <property type="term" value="P:proteolysis"/>
    <property type="evidence" value="ECO:0007669"/>
    <property type="project" value="UniProtKB-KW"/>
</dbReference>
<dbReference type="SUPFAM" id="SSF141986">
    <property type="entry name" value="LD-carboxypeptidase A C-terminal domain-like"/>
    <property type="match status" value="1"/>
</dbReference>
<dbReference type="EMBL" id="CP065668">
    <property type="protein sequence ID" value="QPS08403.1"/>
    <property type="molecule type" value="Genomic_DNA"/>
</dbReference>
<dbReference type="InterPro" id="IPR040921">
    <property type="entry name" value="Peptidase_S66C"/>
</dbReference>
<evidence type="ECO:0000256" key="3">
    <source>
        <dbReference type="ARBA" id="ARBA00022670"/>
    </source>
</evidence>
<feature type="region of interest" description="Disordered" evidence="6">
    <location>
        <begin position="1"/>
        <end position="95"/>
    </location>
</feature>
<feature type="compositionally biased region" description="Low complexity" evidence="6">
    <location>
        <begin position="15"/>
        <end position="40"/>
    </location>
</feature>